<dbReference type="InterPro" id="IPR013785">
    <property type="entry name" value="Aldolase_TIM"/>
</dbReference>
<dbReference type="InterPro" id="IPR000262">
    <property type="entry name" value="FMN-dep_DH"/>
</dbReference>
<keyword evidence="10" id="KW-1185">Reference proteome</keyword>
<feature type="binding site" evidence="7">
    <location>
        <position position="236"/>
    </location>
    <ligand>
        <name>FMN</name>
        <dbReference type="ChEBI" id="CHEBI:58210"/>
    </ligand>
</feature>
<evidence type="ECO:0000256" key="5">
    <source>
        <dbReference type="ARBA" id="ARBA00024042"/>
    </source>
</evidence>
<keyword evidence="3 7" id="KW-0288">FMN</keyword>
<dbReference type="Pfam" id="PF01070">
    <property type="entry name" value="FMN_dh"/>
    <property type="match status" value="1"/>
</dbReference>
<comment type="cofactor">
    <cofactor evidence="1">
        <name>FMN</name>
        <dbReference type="ChEBI" id="CHEBI:58210"/>
    </cofactor>
</comment>
<evidence type="ECO:0000313" key="10">
    <source>
        <dbReference type="Proteomes" id="UP000318294"/>
    </source>
</evidence>
<sequence>MDAAAHAYFFGGAGREQTLAANEHAWCKDWLWPRVLATPARIDTSVTLLGRRCPTPWLAAPMAHLRLAHPQAELGLALASAAQGAGFVLSTHATVALEDVAAACRSETERGPLWFQLYPYGEREDWLRLAQRAARAGFEAIVLTVDAPVQQVPTRAREAGFTLPPAWPQPNLPAPPPRGTLEELLAQALHWDDVAWLRQRCPLPLILKGILHPADAERACAQSLCDALIVSNHGGRVLDGVPPTATALPAVSAAVRGRVPILVDSGLRYPTDVVQARALGAHAVLIGRPLLVALASGGAAAVAQLWRRWRDELAATLALLGAASLDDLPPLHTELQPMPAPNP</sequence>
<dbReference type="GO" id="GO:0010181">
    <property type="term" value="F:FMN binding"/>
    <property type="evidence" value="ECO:0007669"/>
    <property type="project" value="InterPro"/>
</dbReference>
<feature type="binding site" evidence="7">
    <location>
        <begin position="61"/>
        <end position="63"/>
    </location>
    <ligand>
        <name>FMN</name>
        <dbReference type="ChEBI" id="CHEBI:58210"/>
    </ligand>
</feature>
<proteinExistence type="inferred from homology"/>
<dbReference type="PIRSF" id="PIRSF000138">
    <property type="entry name" value="Al-hdrx_acd_dh"/>
    <property type="match status" value="1"/>
</dbReference>
<feature type="binding site" evidence="7">
    <location>
        <position position="233"/>
    </location>
    <ligand>
        <name>glyoxylate</name>
        <dbReference type="ChEBI" id="CHEBI:36655"/>
    </ligand>
</feature>
<dbReference type="PANTHER" id="PTHR10578:SF107">
    <property type="entry name" value="2-HYDROXYACID OXIDASE 1"/>
    <property type="match status" value="1"/>
</dbReference>
<dbReference type="PANTHER" id="PTHR10578">
    <property type="entry name" value="S -2-HYDROXY-ACID OXIDASE-RELATED"/>
    <property type="match status" value="1"/>
</dbReference>
<evidence type="ECO:0000256" key="6">
    <source>
        <dbReference type="PIRSR" id="PIRSR000138-1"/>
    </source>
</evidence>
<dbReference type="InterPro" id="IPR012133">
    <property type="entry name" value="Alpha-hydoxy_acid_DH_FMN"/>
</dbReference>
<evidence type="ECO:0000256" key="7">
    <source>
        <dbReference type="PIRSR" id="PIRSR000138-2"/>
    </source>
</evidence>
<feature type="binding site" evidence="7">
    <location>
        <position position="116"/>
    </location>
    <ligand>
        <name>FMN</name>
        <dbReference type="ChEBI" id="CHEBI:58210"/>
    </ligand>
</feature>
<dbReference type="GO" id="GO:0016491">
    <property type="term" value="F:oxidoreductase activity"/>
    <property type="evidence" value="ECO:0007669"/>
    <property type="project" value="UniProtKB-KW"/>
</dbReference>
<feature type="binding site" evidence="7">
    <location>
        <position position="90"/>
    </location>
    <ligand>
        <name>FMN</name>
        <dbReference type="ChEBI" id="CHEBI:58210"/>
    </ligand>
</feature>
<evidence type="ECO:0000313" key="9">
    <source>
        <dbReference type="EMBL" id="TSE34469.1"/>
    </source>
</evidence>
<feature type="binding site" evidence="7">
    <location>
        <position position="8"/>
    </location>
    <ligand>
        <name>glyoxylate</name>
        <dbReference type="ChEBI" id="CHEBI:36655"/>
    </ligand>
</feature>
<keyword evidence="4 9" id="KW-0560">Oxidoreductase</keyword>
<name>A0A554XFA5_9BURK</name>
<dbReference type="Proteomes" id="UP000318294">
    <property type="component" value="Unassembled WGS sequence"/>
</dbReference>
<feature type="active site" description="Proton acceptor" evidence="6">
    <location>
        <position position="233"/>
    </location>
</feature>
<gene>
    <name evidence="9" type="primary">hmo</name>
    <name evidence="9" type="ORF">Tchar_01338</name>
</gene>
<dbReference type="AlphaFoldDB" id="A0A554XFA5"/>
<dbReference type="EC" id="1.1.3.46" evidence="9"/>
<dbReference type="SUPFAM" id="SSF51395">
    <property type="entry name" value="FMN-linked oxidoreductases"/>
    <property type="match status" value="1"/>
</dbReference>
<feature type="domain" description="FMN hydroxy acid dehydrogenase" evidence="8">
    <location>
        <begin position="1"/>
        <end position="338"/>
    </location>
</feature>
<feature type="binding site" evidence="7">
    <location>
        <position position="144"/>
    </location>
    <ligand>
        <name>FMN</name>
        <dbReference type="ChEBI" id="CHEBI:58210"/>
    </ligand>
</feature>
<evidence type="ECO:0000256" key="3">
    <source>
        <dbReference type="ARBA" id="ARBA00022643"/>
    </source>
</evidence>
<dbReference type="EMBL" id="VJON01000018">
    <property type="protein sequence ID" value="TSE34469.1"/>
    <property type="molecule type" value="Genomic_DNA"/>
</dbReference>
<feature type="binding site" evidence="7">
    <location>
        <begin position="287"/>
        <end position="288"/>
    </location>
    <ligand>
        <name>FMN</name>
        <dbReference type="ChEBI" id="CHEBI:58210"/>
    </ligand>
</feature>
<reference evidence="9 10" key="1">
    <citation type="submission" date="2019-07" db="EMBL/GenBank/DDBJ databases">
        <title>Tepidimonas charontis SPSP-6 draft genome.</title>
        <authorList>
            <person name="Da Costa M.S."/>
            <person name="Froufe H.J.C."/>
            <person name="Egas C."/>
            <person name="Albuquerque L."/>
        </authorList>
    </citation>
    <scope>NUCLEOTIDE SEQUENCE [LARGE SCALE GENOMIC DNA]</scope>
    <source>
        <strain evidence="9 10">SPSP-6</strain>
    </source>
</reference>
<evidence type="ECO:0000256" key="4">
    <source>
        <dbReference type="ARBA" id="ARBA00023002"/>
    </source>
</evidence>
<evidence type="ECO:0000256" key="1">
    <source>
        <dbReference type="ARBA" id="ARBA00001917"/>
    </source>
</evidence>
<evidence type="ECO:0000256" key="2">
    <source>
        <dbReference type="ARBA" id="ARBA00022630"/>
    </source>
</evidence>
<feature type="binding site" evidence="7">
    <location>
        <position position="208"/>
    </location>
    <ligand>
        <name>FMN</name>
        <dbReference type="ChEBI" id="CHEBI:58210"/>
    </ligand>
</feature>
<dbReference type="PROSITE" id="PS51349">
    <property type="entry name" value="FMN_HYDROXY_ACID_DH_2"/>
    <property type="match status" value="1"/>
</dbReference>
<dbReference type="Gene3D" id="3.20.20.70">
    <property type="entry name" value="Aldolase class I"/>
    <property type="match status" value="1"/>
</dbReference>
<comment type="similarity">
    <text evidence="5">Belongs to the FMN-dependent alpha-hydroxy acid dehydrogenase family.</text>
</comment>
<organism evidence="9 10">
    <name type="scientific">Tepidimonas charontis</name>
    <dbReference type="NCBI Taxonomy" id="2267262"/>
    <lineage>
        <taxon>Bacteria</taxon>
        <taxon>Pseudomonadati</taxon>
        <taxon>Pseudomonadota</taxon>
        <taxon>Betaproteobacteria</taxon>
        <taxon>Burkholderiales</taxon>
        <taxon>Tepidimonas</taxon>
    </lineage>
</organism>
<keyword evidence="2 7" id="KW-0285">Flavoprotein</keyword>
<accession>A0A554XFA5</accession>
<evidence type="ECO:0000259" key="8">
    <source>
        <dbReference type="PROSITE" id="PS51349"/>
    </source>
</evidence>
<comment type="caution">
    <text evidence="9">The sequence shown here is derived from an EMBL/GenBank/DDBJ whole genome shotgun (WGS) entry which is preliminary data.</text>
</comment>
<protein>
    <submittedName>
        <fullName evidence="9">4-hydroxymandelate oxidase</fullName>
        <ecNumber evidence="9">1.1.3.46</ecNumber>
    </submittedName>
</protein>
<dbReference type="CDD" id="cd02809">
    <property type="entry name" value="alpha_hydroxyacid_oxid_FMN"/>
    <property type="match status" value="1"/>
</dbReference>
<dbReference type="InterPro" id="IPR037396">
    <property type="entry name" value="FMN_HAD"/>
</dbReference>
<feature type="binding site" evidence="7">
    <location>
        <begin position="264"/>
        <end position="268"/>
    </location>
    <ligand>
        <name>FMN</name>
        <dbReference type="ChEBI" id="CHEBI:58210"/>
    </ligand>
</feature>
<feature type="binding site" evidence="7">
    <location>
        <position position="231"/>
    </location>
    <ligand>
        <name>FMN</name>
        <dbReference type="ChEBI" id="CHEBI:58210"/>
    </ligand>
</feature>
<feature type="binding site" evidence="7">
    <location>
        <position position="118"/>
    </location>
    <ligand>
        <name>glyoxylate</name>
        <dbReference type="ChEBI" id="CHEBI:36655"/>
    </ligand>
</feature>